<gene>
    <name evidence="3" type="ORF">B1B_10861</name>
</gene>
<dbReference type="CDD" id="cd02000">
    <property type="entry name" value="TPP_E1_PDC_ADC_BCADC"/>
    <property type="match status" value="1"/>
</dbReference>
<reference evidence="3" key="2">
    <citation type="journal article" date="2014" name="ISME J.">
        <title>Microbial stratification in low pH oxic and suboxic macroscopic growths along an acid mine drainage.</title>
        <authorList>
            <person name="Mendez-Garcia C."/>
            <person name="Mesa V."/>
            <person name="Sprenger R.R."/>
            <person name="Richter M."/>
            <person name="Diez M.S."/>
            <person name="Solano J."/>
            <person name="Bargiela R."/>
            <person name="Golyshina O.V."/>
            <person name="Manteca A."/>
            <person name="Ramos J.L."/>
            <person name="Gallego J.R."/>
            <person name="Llorente I."/>
            <person name="Martins Dos Santos V.A."/>
            <person name="Jensen O.N."/>
            <person name="Pelaez A.I."/>
            <person name="Sanchez J."/>
            <person name="Ferrer M."/>
        </authorList>
    </citation>
    <scope>NUCLEOTIDE SEQUENCE</scope>
</reference>
<proteinExistence type="predicted"/>
<dbReference type="PANTHER" id="PTHR43380:SF1">
    <property type="entry name" value="2-OXOISOVALERATE DEHYDROGENASE SUBUNIT ALPHA, MITOCHONDRIAL"/>
    <property type="match status" value="1"/>
</dbReference>
<keyword evidence="3" id="KW-0670">Pyruvate</keyword>
<evidence type="ECO:0000259" key="2">
    <source>
        <dbReference type="Pfam" id="PF00676"/>
    </source>
</evidence>
<protein>
    <submittedName>
        <fullName evidence="3">Pyruvate dehydrogenase (Acetyl-transferring) E1 component, alpha subunit</fullName>
        <ecNumber evidence="3">1.2.4.1</ecNumber>
    </submittedName>
</protein>
<evidence type="ECO:0000313" key="3">
    <source>
        <dbReference type="EMBL" id="EQD51818.1"/>
    </source>
</evidence>
<dbReference type="PANTHER" id="PTHR43380">
    <property type="entry name" value="2-OXOISOVALERATE DEHYDROGENASE SUBUNIT ALPHA, MITOCHONDRIAL"/>
    <property type="match status" value="1"/>
</dbReference>
<sequence length="360" mass="39233">MAQSTTARFEIKRRAYLSPEGTLTGSPPGIASDPELLIRLYRMMVLVRIFDSKAVALQRTGQLGTYASCLGHEAIHVGIGAAMAEDDVFFPMYREYGTQLWRGVHMDEILAFWGGDERGNAFRDQPHDFPWAVPIATQTLHAAGAALAFKLRGEPRVAVAVIGDGGTSQGDFYEALNASGAFKAPCVFVIANNQWAISVPLKQQTACATLAQKAIAAGIPGEQVDGNDILAVQTVMAEAIARARTGGGPSLIEALTYRLSDHTTADDARRYRASEEVEAARGREPIGRFKRFLLAKRYWDEEREAALLSDCQREVDEAVQAYLALGKPKLEDLFDYTFAELPESLRAQRDGLITGGANHG</sequence>
<comment type="caution">
    <text evidence="3">The sequence shown here is derived from an EMBL/GenBank/DDBJ whole genome shotgun (WGS) entry which is preliminary data.</text>
</comment>
<dbReference type="AlphaFoldDB" id="T1A4H1"/>
<accession>T1A4H1</accession>
<dbReference type="InterPro" id="IPR017596">
    <property type="entry name" value="PdhA/BkdA"/>
</dbReference>
<dbReference type="GO" id="GO:0009083">
    <property type="term" value="P:branched-chain amino acid catabolic process"/>
    <property type="evidence" value="ECO:0007669"/>
    <property type="project" value="TreeGrafter"/>
</dbReference>
<dbReference type="InterPro" id="IPR029061">
    <property type="entry name" value="THDP-binding"/>
</dbReference>
<dbReference type="SUPFAM" id="SSF52518">
    <property type="entry name" value="Thiamin diphosphate-binding fold (THDP-binding)"/>
    <property type="match status" value="1"/>
</dbReference>
<dbReference type="EMBL" id="AUZY01007032">
    <property type="protein sequence ID" value="EQD51818.1"/>
    <property type="molecule type" value="Genomic_DNA"/>
</dbReference>
<organism evidence="3">
    <name type="scientific">mine drainage metagenome</name>
    <dbReference type="NCBI Taxonomy" id="410659"/>
    <lineage>
        <taxon>unclassified sequences</taxon>
        <taxon>metagenomes</taxon>
        <taxon>ecological metagenomes</taxon>
    </lineage>
</organism>
<dbReference type="Pfam" id="PF00676">
    <property type="entry name" value="E1_dh"/>
    <property type="match status" value="1"/>
</dbReference>
<evidence type="ECO:0000256" key="1">
    <source>
        <dbReference type="ARBA" id="ARBA00023002"/>
    </source>
</evidence>
<name>T1A4H1_9ZZZZ</name>
<dbReference type="Gene3D" id="3.40.50.970">
    <property type="match status" value="1"/>
</dbReference>
<dbReference type="NCBIfam" id="TIGR03181">
    <property type="entry name" value="PDH_E1_alph_x"/>
    <property type="match status" value="1"/>
</dbReference>
<dbReference type="InterPro" id="IPR001017">
    <property type="entry name" value="DH_E1"/>
</dbReference>
<keyword evidence="1 3" id="KW-0560">Oxidoreductase</keyword>
<dbReference type="EC" id="1.2.4.1" evidence="3"/>
<feature type="domain" description="Dehydrogenase E1 component" evidence="2">
    <location>
        <begin position="41"/>
        <end position="321"/>
    </location>
</feature>
<dbReference type="InterPro" id="IPR050771">
    <property type="entry name" value="Alpha-ketoacid_DH_E1_comp"/>
</dbReference>
<reference evidence="3" key="1">
    <citation type="submission" date="2013-08" db="EMBL/GenBank/DDBJ databases">
        <authorList>
            <person name="Mendez C."/>
            <person name="Richter M."/>
            <person name="Ferrer M."/>
            <person name="Sanchez J."/>
        </authorList>
    </citation>
    <scope>NUCLEOTIDE SEQUENCE</scope>
</reference>
<dbReference type="GO" id="GO:0004739">
    <property type="term" value="F:pyruvate dehydrogenase (acetyl-transferring) activity"/>
    <property type="evidence" value="ECO:0007669"/>
    <property type="project" value="UniProtKB-EC"/>
</dbReference>